<feature type="compositionally biased region" description="Basic and acidic residues" evidence="9">
    <location>
        <begin position="1"/>
        <end position="16"/>
    </location>
</feature>
<dbReference type="InterPro" id="IPR001932">
    <property type="entry name" value="PPM-type_phosphatase-like_dom"/>
</dbReference>
<evidence type="ECO:0000313" key="12">
    <source>
        <dbReference type="WBParaSite" id="Csp11.Scaffold630.g16672.t1"/>
    </source>
</evidence>
<keyword evidence="5" id="KW-0378">Hydrolase</keyword>
<dbReference type="Proteomes" id="UP000095282">
    <property type="component" value="Unplaced"/>
</dbReference>
<evidence type="ECO:0000256" key="9">
    <source>
        <dbReference type="SAM" id="MobiDB-lite"/>
    </source>
</evidence>
<evidence type="ECO:0000256" key="7">
    <source>
        <dbReference type="ARBA" id="ARBA00022912"/>
    </source>
</evidence>
<dbReference type="Pfam" id="PF00481">
    <property type="entry name" value="PP2C"/>
    <property type="match status" value="1"/>
</dbReference>
<evidence type="ECO:0000256" key="5">
    <source>
        <dbReference type="ARBA" id="ARBA00022801"/>
    </source>
</evidence>
<evidence type="ECO:0000313" key="11">
    <source>
        <dbReference type="Proteomes" id="UP000095282"/>
    </source>
</evidence>
<keyword evidence="7" id="KW-0904">Protein phosphatase</keyword>
<evidence type="ECO:0000259" key="10">
    <source>
        <dbReference type="PROSITE" id="PS51746"/>
    </source>
</evidence>
<dbReference type="PANTHER" id="PTHR13832">
    <property type="entry name" value="PROTEIN PHOSPHATASE 2C"/>
    <property type="match status" value="1"/>
</dbReference>
<feature type="region of interest" description="Disordered" evidence="9">
    <location>
        <begin position="1"/>
        <end position="35"/>
    </location>
</feature>
<evidence type="ECO:0000256" key="8">
    <source>
        <dbReference type="ARBA" id="ARBA00023211"/>
    </source>
</evidence>
<proteinExistence type="inferred from homology"/>
<dbReference type="InterPro" id="IPR015655">
    <property type="entry name" value="PP2C"/>
</dbReference>
<dbReference type="GO" id="GO:0046872">
    <property type="term" value="F:metal ion binding"/>
    <property type="evidence" value="ECO:0007669"/>
    <property type="project" value="UniProtKB-KW"/>
</dbReference>
<feature type="compositionally biased region" description="Basic and acidic residues" evidence="9">
    <location>
        <begin position="128"/>
        <end position="138"/>
    </location>
</feature>
<feature type="domain" description="PPM-type phosphatase" evidence="10">
    <location>
        <begin position="165"/>
        <end position="398"/>
    </location>
</feature>
<dbReference type="GO" id="GO:0004722">
    <property type="term" value="F:protein serine/threonine phosphatase activity"/>
    <property type="evidence" value="ECO:0007669"/>
    <property type="project" value="UniProtKB-EC"/>
</dbReference>
<keyword evidence="4" id="KW-0479">Metal-binding</keyword>
<comment type="cofactor">
    <cofactor evidence="1">
        <name>Mn(2+)</name>
        <dbReference type="ChEBI" id="CHEBI:29035"/>
    </cofactor>
</comment>
<feature type="compositionally biased region" description="Acidic residues" evidence="9">
    <location>
        <begin position="180"/>
        <end position="209"/>
    </location>
</feature>
<dbReference type="SMART" id="SM00332">
    <property type="entry name" value="PP2Cc"/>
    <property type="match status" value="1"/>
</dbReference>
<dbReference type="Gene3D" id="3.60.40.10">
    <property type="entry name" value="PPM-type phosphatase domain"/>
    <property type="match status" value="1"/>
</dbReference>
<evidence type="ECO:0000256" key="6">
    <source>
        <dbReference type="ARBA" id="ARBA00022842"/>
    </source>
</evidence>
<dbReference type="PROSITE" id="PS51746">
    <property type="entry name" value="PPM_2"/>
    <property type="match status" value="1"/>
</dbReference>
<name>A0A1I7UJS8_9PELO</name>
<feature type="compositionally biased region" description="Basic and acidic residues" evidence="9">
    <location>
        <begin position="100"/>
        <end position="120"/>
    </location>
</feature>
<organism evidence="11 12">
    <name type="scientific">Caenorhabditis tropicalis</name>
    <dbReference type="NCBI Taxonomy" id="1561998"/>
    <lineage>
        <taxon>Eukaryota</taxon>
        <taxon>Metazoa</taxon>
        <taxon>Ecdysozoa</taxon>
        <taxon>Nematoda</taxon>
        <taxon>Chromadorea</taxon>
        <taxon>Rhabditida</taxon>
        <taxon>Rhabditina</taxon>
        <taxon>Rhabditomorpha</taxon>
        <taxon>Rhabditoidea</taxon>
        <taxon>Rhabditidae</taxon>
        <taxon>Peloderinae</taxon>
        <taxon>Caenorhabditis</taxon>
    </lineage>
</organism>
<reference evidence="12" key="1">
    <citation type="submission" date="2016-11" db="UniProtKB">
        <authorList>
            <consortium name="WormBaseParasite"/>
        </authorList>
    </citation>
    <scope>IDENTIFICATION</scope>
</reference>
<keyword evidence="6" id="KW-0460">Magnesium</keyword>
<keyword evidence="11" id="KW-1185">Reference proteome</keyword>
<feature type="compositionally biased region" description="Acidic residues" evidence="9">
    <location>
        <begin position="65"/>
        <end position="83"/>
    </location>
</feature>
<comment type="similarity">
    <text evidence="2">Belongs to the PP2C family.</text>
</comment>
<keyword evidence="8" id="KW-0464">Manganese</keyword>
<protein>
    <recommendedName>
        <fullName evidence="3">protein-serine/threonine phosphatase</fullName>
        <ecNumber evidence="3">3.1.3.16</ecNumber>
    </recommendedName>
</protein>
<evidence type="ECO:0000256" key="2">
    <source>
        <dbReference type="ARBA" id="ARBA00006702"/>
    </source>
</evidence>
<feature type="region of interest" description="Disordered" evidence="9">
    <location>
        <begin position="59"/>
        <end position="209"/>
    </location>
</feature>
<dbReference type="PANTHER" id="PTHR13832:SF803">
    <property type="entry name" value="PROTEIN PHOSPHATASE 1G"/>
    <property type="match status" value="1"/>
</dbReference>
<dbReference type="EC" id="3.1.3.16" evidence="3"/>
<dbReference type="SUPFAM" id="SSF81606">
    <property type="entry name" value="PP2C-like"/>
    <property type="match status" value="1"/>
</dbReference>
<evidence type="ECO:0000256" key="3">
    <source>
        <dbReference type="ARBA" id="ARBA00013081"/>
    </source>
</evidence>
<dbReference type="eggNOG" id="KOG0699">
    <property type="taxonomic scope" value="Eukaryota"/>
</dbReference>
<dbReference type="CDD" id="cd00143">
    <property type="entry name" value="PP2Cc"/>
    <property type="match status" value="1"/>
</dbReference>
<dbReference type="InterPro" id="IPR036457">
    <property type="entry name" value="PPM-type-like_dom_sf"/>
</dbReference>
<evidence type="ECO:0000256" key="4">
    <source>
        <dbReference type="ARBA" id="ARBA00022723"/>
    </source>
</evidence>
<dbReference type="AlphaFoldDB" id="A0A1I7UJS8"/>
<accession>A0A1I7UJS8</accession>
<dbReference type="WBParaSite" id="Csp11.Scaffold630.g16672.t1">
    <property type="protein sequence ID" value="Csp11.Scaffold630.g16672.t1"/>
    <property type="gene ID" value="Csp11.Scaffold630.g16672"/>
</dbReference>
<dbReference type="STRING" id="1561998.A0A1I7UJS8"/>
<evidence type="ECO:0000256" key="1">
    <source>
        <dbReference type="ARBA" id="ARBA00001936"/>
    </source>
</evidence>
<sequence>MKELKVLSADKKKSPEYDPEDEADRIDTIEESSIPIADLLKRYGCPGGGKALLSAFLKKGGADSSDSDEDEQGAEEEEEDGEESGEKKEDTMGEQDDDTEQKGDRAQSEGGEKVESKVEETHEDDSEQTEKKSPEVKRQKVQKRCSKSPIQSEAKKSKSDESEAAASSSSAAGKEKSAVEEEDDDSDKDFVADEEGIEEEESDEDIESGDLEEMMLGGGAEVPGEDSGTTACVCLVGDNKVIVANAGDSRAVLCRAGKAIDLSVDHKPEDEIETARIHKAGGTIEDGRVNGGLNLSRALGDHAYKKNRALELKEQMITAHPDIKIETLSSEDEFLIVACDGIWNSLESQQVVDFVRDLLSDGKSCAEVCDALCDKCLADSTDGDGTGCDNMTVICTTFKR</sequence>